<reference evidence="13 14" key="1">
    <citation type="submission" date="2019-01" db="EMBL/GenBank/DDBJ databases">
        <authorList>
            <consortium name="Pathogen Informatics"/>
        </authorList>
    </citation>
    <scope>NUCLEOTIDE SEQUENCE [LARGE SCALE GENOMIC DNA]</scope>
    <source>
        <strain evidence="13 14">NCTC10172</strain>
    </source>
</reference>
<dbReference type="AlphaFoldDB" id="A0A449BIL2"/>
<dbReference type="EMBL" id="LR215050">
    <property type="protein sequence ID" value="VEU82278.1"/>
    <property type="molecule type" value="Genomic_DNA"/>
</dbReference>
<feature type="transmembrane region" description="Helical" evidence="9">
    <location>
        <begin position="157"/>
        <end position="174"/>
    </location>
</feature>
<evidence type="ECO:0000256" key="4">
    <source>
        <dbReference type="ARBA" id="ARBA00022692"/>
    </source>
</evidence>
<dbReference type="InterPro" id="IPR027470">
    <property type="entry name" value="Cation_efflux_CTD"/>
</dbReference>
<dbReference type="GO" id="GO:0008324">
    <property type="term" value="F:monoatomic cation transmembrane transporter activity"/>
    <property type="evidence" value="ECO:0007669"/>
    <property type="project" value="InterPro"/>
</dbReference>
<evidence type="ECO:0000313" key="14">
    <source>
        <dbReference type="Proteomes" id="UP000290909"/>
    </source>
</evidence>
<comment type="subcellular location">
    <subcellularLocation>
        <location evidence="1">Membrane</location>
        <topology evidence="1">Multi-pass membrane protein</topology>
    </subcellularLocation>
</comment>
<gene>
    <name evidence="13" type="primary">yvgN_1</name>
    <name evidence="13" type="ORF">NCTC10172_00286</name>
</gene>
<dbReference type="SUPFAM" id="SSF160240">
    <property type="entry name" value="Cation efflux protein cytoplasmic domain-like"/>
    <property type="match status" value="1"/>
</dbReference>
<dbReference type="InterPro" id="IPR058533">
    <property type="entry name" value="Cation_efflux_TM"/>
</dbReference>
<evidence type="ECO:0000256" key="3">
    <source>
        <dbReference type="ARBA" id="ARBA00022448"/>
    </source>
</evidence>
<evidence type="ECO:0000256" key="1">
    <source>
        <dbReference type="ARBA" id="ARBA00004141"/>
    </source>
</evidence>
<dbReference type="PROSITE" id="PS00062">
    <property type="entry name" value="ALDOKETO_REDUCTASE_2"/>
    <property type="match status" value="1"/>
</dbReference>
<dbReference type="Gene3D" id="3.30.70.1350">
    <property type="entry name" value="Cation efflux protein, cytoplasmic domain"/>
    <property type="match status" value="1"/>
</dbReference>
<feature type="transmembrane region" description="Helical" evidence="9">
    <location>
        <begin position="12"/>
        <end position="34"/>
    </location>
</feature>
<feature type="domain" description="Cation efflux protein cytoplasmic" evidence="12">
    <location>
        <begin position="211"/>
        <end position="287"/>
    </location>
</feature>
<dbReference type="Gene3D" id="3.20.20.100">
    <property type="entry name" value="NADP-dependent oxidoreductase domain"/>
    <property type="match status" value="1"/>
</dbReference>
<dbReference type="SUPFAM" id="SSF51430">
    <property type="entry name" value="NAD(P)-linked oxidoreductase"/>
    <property type="match status" value="1"/>
</dbReference>
<evidence type="ECO:0000259" key="10">
    <source>
        <dbReference type="Pfam" id="PF00248"/>
    </source>
</evidence>
<evidence type="ECO:0000256" key="7">
    <source>
        <dbReference type="ARBA" id="ARBA00023002"/>
    </source>
</evidence>
<evidence type="ECO:0000259" key="12">
    <source>
        <dbReference type="Pfam" id="PF16916"/>
    </source>
</evidence>
<dbReference type="Pfam" id="PF16916">
    <property type="entry name" value="ZT_dimer"/>
    <property type="match status" value="1"/>
</dbReference>
<keyword evidence="3" id="KW-0813">Transport</keyword>
<accession>A0A449BIL2</accession>
<dbReference type="STRING" id="1408416.GCA_000702765_01103"/>
<evidence type="ECO:0000256" key="2">
    <source>
        <dbReference type="ARBA" id="ARBA00007905"/>
    </source>
</evidence>
<dbReference type="InterPro" id="IPR020471">
    <property type="entry name" value="AKR"/>
</dbReference>
<dbReference type="Pfam" id="PF01545">
    <property type="entry name" value="Cation_efflux"/>
    <property type="match status" value="1"/>
</dbReference>
<feature type="transmembrane region" description="Helical" evidence="9">
    <location>
        <begin position="46"/>
        <end position="63"/>
    </location>
</feature>
<evidence type="ECO:0000256" key="5">
    <source>
        <dbReference type="ARBA" id="ARBA00022857"/>
    </source>
</evidence>
<dbReference type="InterPro" id="IPR002524">
    <property type="entry name" value="Cation_efflux"/>
</dbReference>
<dbReference type="EC" id="1.1.1.-" evidence="13"/>
<evidence type="ECO:0000256" key="9">
    <source>
        <dbReference type="SAM" id="Phobius"/>
    </source>
</evidence>
<protein>
    <submittedName>
        <fullName evidence="13">Glyoxal reductase</fullName>
        <ecNumber evidence="13">1.1.1.-</ecNumber>
    </submittedName>
</protein>
<evidence type="ECO:0000259" key="11">
    <source>
        <dbReference type="Pfam" id="PF01545"/>
    </source>
</evidence>
<dbReference type="Gene3D" id="1.20.1510.10">
    <property type="entry name" value="Cation efflux protein transmembrane domain"/>
    <property type="match status" value="1"/>
</dbReference>
<dbReference type="InterPro" id="IPR036837">
    <property type="entry name" value="Cation_efflux_CTD_sf"/>
</dbReference>
<dbReference type="InterPro" id="IPR018170">
    <property type="entry name" value="Aldo/ket_reductase_CS"/>
</dbReference>
<keyword evidence="7 13" id="KW-0560">Oxidoreductase</keyword>
<proteinExistence type="inferred from homology"/>
<dbReference type="NCBIfam" id="TIGR01297">
    <property type="entry name" value="CDF"/>
    <property type="match status" value="1"/>
</dbReference>
<keyword evidence="14" id="KW-1185">Reference proteome</keyword>
<dbReference type="PRINTS" id="PR00069">
    <property type="entry name" value="ALDKETRDTASE"/>
</dbReference>
<feature type="domain" description="NADP-dependent oxidoreductase" evidence="10">
    <location>
        <begin position="499"/>
        <end position="556"/>
    </location>
</feature>
<keyword evidence="6 9" id="KW-1133">Transmembrane helix</keyword>
<dbReference type="Proteomes" id="UP000290909">
    <property type="component" value="Chromosome"/>
</dbReference>
<evidence type="ECO:0000256" key="6">
    <source>
        <dbReference type="ARBA" id="ARBA00022989"/>
    </source>
</evidence>
<dbReference type="PANTHER" id="PTHR43827">
    <property type="entry name" value="2,5-DIKETO-D-GLUCONIC ACID REDUCTASE"/>
    <property type="match status" value="1"/>
</dbReference>
<dbReference type="SUPFAM" id="SSF161111">
    <property type="entry name" value="Cation efflux protein transmembrane domain-like"/>
    <property type="match status" value="1"/>
</dbReference>
<evidence type="ECO:0000256" key="8">
    <source>
        <dbReference type="ARBA" id="ARBA00023136"/>
    </source>
</evidence>
<sequence length="557" mass="63385">MKQSTSKQVLTIFYISLIVNILLTVIKLTFGYLYKSQSLLSDGFNSLADILVSMGLILTMKIATKAPDFDHPYGHQKYEGVTFLTLGFVILLTGGFIGYDGLMTIINKTTSIPSKEAIIVASAVLMLKLFVAILNYKGAKKYNTPTLKADSVNHISDAFVTLFVLISVALYHLTGLYIEHIVSLIIGIFVIKTALSLLKEGLSYLVDEVPSVEFYDQVRDEILKIPGVIQIDMLKMRKHVNYIYIDAEIGVHDYLSLKKAHDISEKVHDHIETTFENVLHIMIHVNPVKEKDMEYIKLNNGMLIPMVGMGTNTFGKIGNEFGGEINMDTKELLMAYDNGYRLIDTAIMYRNEAVIGKSLKETKIGRDEIFVTSKISTKGLDFNHIESIKNKIDQSLVDVGSYIDIYLIHHPSEKNEENLILWNILIEYYKENKFKAIGVSNFNVEQLTYLINHSKVKPMINQIESNPSRWNHEIIKFCIKNDIVPEAWGPLDPVPNKDLLLEIGKKYNKSWAQVLLRYQLQRGVVVIPKSHNNMRQQENINIFDFRLTQADIDLIEN</sequence>
<feature type="transmembrane region" description="Helical" evidence="9">
    <location>
        <begin position="83"/>
        <end position="106"/>
    </location>
</feature>
<dbReference type="PROSITE" id="PS00063">
    <property type="entry name" value="ALDOKETO_REDUCTASE_3"/>
    <property type="match status" value="1"/>
</dbReference>
<name>A0A449BIL2_9MOLU</name>
<feature type="domain" description="NADP-dependent oxidoreductase" evidence="10">
    <location>
        <begin position="307"/>
        <end position="491"/>
    </location>
</feature>
<dbReference type="InterPro" id="IPR036812">
    <property type="entry name" value="NAD(P)_OxRdtase_dom_sf"/>
</dbReference>
<dbReference type="GO" id="GO:0016616">
    <property type="term" value="F:oxidoreductase activity, acting on the CH-OH group of donors, NAD or NADP as acceptor"/>
    <property type="evidence" value="ECO:0007669"/>
    <property type="project" value="UniProtKB-ARBA"/>
</dbReference>
<feature type="domain" description="Cation efflux protein transmembrane" evidence="11">
    <location>
        <begin position="14"/>
        <end position="206"/>
    </location>
</feature>
<keyword evidence="4 9" id="KW-0812">Transmembrane</keyword>
<dbReference type="PROSITE" id="PS00798">
    <property type="entry name" value="ALDOKETO_REDUCTASE_1"/>
    <property type="match status" value="1"/>
</dbReference>
<organism evidence="13 14">
    <name type="scientific">Acholeplasma hippikon</name>
    <dbReference type="NCBI Taxonomy" id="264636"/>
    <lineage>
        <taxon>Bacteria</taxon>
        <taxon>Bacillati</taxon>
        <taxon>Mycoplasmatota</taxon>
        <taxon>Mollicutes</taxon>
        <taxon>Acholeplasmatales</taxon>
        <taxon>Acholeplasmataceae</taxon>
        <taxon>Acholeplasma</taxon>
    </lineage>
</organism>
<dbReference type="PANTHER" id="PTHR43827:SF3">
    <property type="entry name" value="NADP-DEPENDENT OXIDOREDUCTASE DOMAIN-CONTAINING PROTEIN"/>
    <property type="match status" value="1"/>
</dbReference>
<dbReference type="Pfam" id="PF00248">
    <property type="entry name" value="Aldo_ket_red"/>
    <property type="match status" value="2"/>
</dbReference>
<comment type="similarity">
    <text evidence="2">Belongs to the aldo/keto reductase family.</text>
</comment>
<dbReference type="InterPro" id="IPR023210">
    <property type="entry name" value="NADP_OxRdtase_dom"/>
</dbReference>
<feature type="transmembrane region" description="Helical" evidence="9">
    <location>
        <begin position="118"/>
        <end position="136"/>
    </location>
</feature>
<dbReference type="KEGG" id="ahk:NCTC10172_00286"/>
<keyword evidence="5" id="KW-0521">NADP</keyword>
<dbReference type="CDD" id="cd19071">
    <property type="entry name" value="AKR_AKR1-5-like"/>
    <property type="match status" value="1"/>
</dbReference>
<dbReference type="InterPro" id="IPR027469">
    <property type="entry name" value="Cation_efflux_TMD_sf"/>
</dbReference>
<keyword evidence="8 9" id="KW-0472">Membrane</keyword>
<dbReference type="RefSeq" id="WP_084145240.1">
    <property type="nucleotide sequence ID" value="NZ_LR215050.1"/>
</dbReference>
<dbReference type="GO" id="GO:0016020">
    <property type="term" value="C:membrane"/>
    <property type="evidence" value="ECO:0007669"/>
    <property type="project" value="UniProtKB-SubCell"/>
</dbReference>
<evidence type="ECO:0000313" key="13">
    <source>
        <dbReference type="EMBL" id="VEU82278.1"/>
    </source>
</evidence>